<evidence type="ECO:0000313" key="1">
    <source>
        <dbReference type="EMBL" id="AUW96733.1"/>
    </source>
</evidence>
<dbReference type="RefSeq" id="WP_104968058.1">
    <property type="nucleotide sequence ID" value="NZ_CP025536.1"/>
</dbReference>
<dbReference type="OrthoDB" id="2139195at2"/>
<keyword evidence="2" id="KW-1185">Reference proteome</keyword>
<organism evidence="1 2">
    <name type="scientific">Streptococcus pluranimalium</name>
    <dbReference type="NCBI Taxonomy" id="82348"/>
    <lineage>
        <taxon>Bacteria</taxon>
        <taxon>Bacillati</taxon>
        <taxon>Bacillota</taxon>
        <taxon>Bacilli</taxon>
        <taxon>Lactobacillales</taxon>
        <taxon>Streptococcaceae</taxon>
        <taxon>Streptococcus</taxon>
    </lineage>
</organism>
<sequence>MIRHNALTIGGVSTSSFPFKVLVEEGPTYEVSDSKTKLLEHDGISGALVQSNRQRGLMRLAYTLYLVKPTEAQLYQFLSLFTKEGFWLEREQVKTTKLWCYRVEAVSSQKDKLGVMVVSVTFVCHPTKYFKTLDRQAFNGNGALRLQGSALAFPKITLSGSSSGETRFTLGDQVIVLSRLSESLVMENNPQHPSFLTSRGQAVQWSGDFITLDPSQGTSVGIVLGPGISSLVIETVWGWA</sequence>
<dbReference type="AlphaFoldDB" id="A0A2L0D4H3"/>
<reference evidence="1 2" key="1">
    <citation type="submission" date="2017-12" db="EMBL/GenBank/DDBJ databases">
        <authorList>
            <person name="Hurst M.R.H."/>
        </authorList>
    </citation>
    <scope>NUCLEOTIDE SEQUENCE [LARGE SCALE GENOMIC DNA]</scope>
    <source>
        <strain evidence="1 2">TH11417</strain>
    </source>
</reference>
<dbReference type="EMBL" id="CP025536">
    <property type="protein sequence ID" value="AUW96733.1"/>
    <property type="molecule type" value="Genomic_DNA"/>
</dbReference>
<gene>
    <name evidence="1" type="ORF">C0J00_06240</name>
</gene>
<dbReference type="KEGG" id="splr:C0J00_06240"/>
<name>A0A2L0D4H3_9STRE</name>
<dbReference type="Proteomes" id="UP000238956">
    <property type="component" value="Chromosome"/>
</dbReference>
<protein>
    <submittedName>
        <fullName evidence="1">Phage tail protein</fullName>
    </submittedName>
</protein>
<dbReference type="GeneID" id="98393508"/>
<accession>A0A2L0D4H3</accession>
<reference evidence="1 2" key="2">
    <citation type="submission" date="2018-02" db="EMBL/GenBank/DDBJ databases">
        <title>Whole genome sequencing analysis of Streptococcus pluranimalium isolated from cattle infected mastitis in China.</title>
        <authorList>
            <person name="Zhang J.-R."/>
            <person name="Hu G.-Z."/>
        </authorList>
    </citation>
    <scope>NUCLEOTIDE SEQUENCE [LARGE SCALE GENOMIC DNA]</scope>
    <source>
        <strain evidence="1 2">TH11417</strain>
    </source>
</reference>
<evidence type="ECO:0000313" key="2">
    <source>
        <dbReference type="Proteomes" id="UP000238956"/>
    </source>
</evidence>
<proteinExistence type="predicted"/>